<dbReference type="VEuPathDB" id="FungiDB:I7I53_06840"/>
<protein>
    <submittedName>
        <fullName evidence="1">Uncharacterized protein</fullName>
    </submittedName>
</protein>
<organism evidence="1 2">
    <name type="scientific">Ajellomyces capsulatus (strain H88)</name>
    <name type="common">Darling's disease fungus</name>
    <name type="synonym">Histoplasma capsulatum</name>
    <dbReference type="NCBI Taxonomy" id="544711"/>
    <lineage>
        <taxon>Eukaryota</taxon>
        <taxon>Fungi</taxon>
        <taxon>Dikarya</taxon>
        <taxon>Ascomycota</taxon>
        <taxon>Pezizomycotina</taxon>
        <taxon>Eurotiomycetes</taxon>
        <taxon>Eurotiomycetidae</taxon>
        <taxon>Onygenales</taxon>
        <taxon>Ajellomycetaceae</taxon>
        <taxon>Histoplasma</taxon>
    </lineage>
</organism>
<evidence type="ECO:0000313" key="1">
    <source>
        <dbReference type="EMBL" id="QSS51502.1"/>
    </source>
</evidence>
<accession>A0A8A1LHP2</accession>
<proteinExistence type="predicted"/>
<dbReference type="EMBL" id="CP069103">
    <property type="protein sequence ID" value="QSS51502.1"/>
    <property type="molecule type" value="Genomic_DNA"/>
</dbReference>
<evidence type="ECO:0000313" key="2">
    <source>
        <dbReference type="Proteomes" id="UP000663419"/>
    </source>
</evidence>
<dbReference type="Proteomes" id="UP000663419">
    <property type="component" value="Chromosome 2"/>
</dbReference>
<name>A0A8A1LHP2_AJEC8</name>
<reference evidence="1" key="1">
    <citation type="submission" date="2021-01" db="EMBL/GenBank/DDBJ databases">
        <title>Chromosome-level genome assembly of a human fungal pathogen reveals clustering of transcriptionally co-regulated genes.</title>
        <authorList>
            <person name="Voorhies M."/>
            <person name="Cohen S."/>
            <person name="Shea T.P."/>
            <person name="Petrus S."/>
            <person name="Munoz J.F."/>
            <person name="Poplawski S."/>
            <person name="Goldman W.E."/>
            <person name="Michael T."/>
            <person name="Cuomo C.A."/>
            <person name="Sil A."/>
            <person name="Beyhan S."/>
        </authorList>
    </citation>
    <scope>NUCLEOTIDE SEQUENCE</scope>
    <source>
        <strain evidence="1">H88</strain>
    </source>
</reference>
<dbReference type="AlphaFoldDB" id="A0A8A1LHP2"/>
<gene>
    <name evidence="1" type="ORF">I7I53_06840</name>
</gene>
<sequence>MYKHIYMIGVFRGKNGFVQVQLHRLICISIRYLAGRLRYLRRKINTGWALPRMGNPYFKPSHRYRSWILFPIIIGDGR</sequence>